<sequence length="86" mass="9757">MAHSFNMVLKVSRDHLEQPLSSSLEVEWDFDGDLLEFDKKDNPIPKVEEQEALSALRLERALRLKVPKGALSLKGSKEALRLKVSK</sequence>
<protein>
    <submittedName>
        <fullName evidence="1">Uncharacterized protein</fullName>
    </submittedName>
</protein>
<dbReference type="AlphaFoldDB" id="A0A6A6MSV3"/>
<gene>
    <name evidence="1" type="ORF">GH714_009155</name>
</gene>
<dbReference type="Proteomes" id="UP000467840">
    <property type="component" value="Chromosome 6"/>
</dbReference>
<name>A0A6A6MSV3_HEVBR</name>
<evidence type="ECO:0000313" key="1">
    <source>
        <dbReference type="EMBL" id="KAF2316972.1"/>
    </source>
</evidence>
<accession>A0A6A6MSV3</accession>
<comment type="caution">
    <text evidence="1">The sequence shown here is derived from an EMBL/GenBank/DDBJ whole genome shotgun (WGS) entry which is preliminary data.</text>
</comment>
<keyword evidence="2" id="KW-1185">Reference proteome</keyword>
<organism evidence="1 2">
    <name type="scientific">Hevea brasiliensis</name>
    <name type="common">Para rubber tree</name>
    <name type="synonym">Siphonia brasiliensis</name>
    <dbReference type="NCBI Taxonomy" id="3981"/>
    <lineage>
        <taxon>Eukaryota</taxon>
        <taxon>Viridiplantae</taxon>
        <taxon>Streptophyta</taxon>
        <taxon>Embryophyta</taxon>
        <taxon>Tracheophyta</taxon>
        <taxon>Spermatophyta</taxon>
        <taxon>Magnoliopsida</taxon>
        <taxon>eudicotyledons</taxon>
        <taxon>Gunneridae</taxon>
        <taxon>Pentapetalae</taxon>
        <taxon>rosids</taxon>
        <taxon>fabids</taxon>
        <taxon>Malpighiales</taxon>
        <taxon>Euphorbiaceae</taxon>
        <taxon>Crotonoideae</taxon>
        <taxon>Micrandreae</taxon>
        <taxon>Hevea</taxon>
    </lineage>
</organism>
<dbReference type="EMBL" id="JAAGAX010000004">
    <property type="protein sequence ID" value="KAF2316972.1"/>
    <property type="molecule type" value="Genomic_DNA"/>
</dbReference>
<evidence type="ECO:0000313" key="2">
    <source>
        <dbReference type="Proteomes" id="UP000467840"/>
    </source>
</evidence>
<proteinExistence type="predicted"/>
<reference evidence="1 2" key="1">
    <citation type="journal article" date="2020" name="Mol. Plant">
        <title>The Chromosome-Based Rubber Tree Genome Provides New Insights into Spurge Genome Evolution and Rubber Biosynthesis.</title>
        <authorList>
            <person name="Liu J."/>
            <person name="Shi C."/>
            <person name="Shi C.C."/>
            <person name="Li W."/>
            <person name="Zhang Q.J."/>
            <person name="Zhang Y."/>
            <person name="Li K."/>
            <person name="Lu H.F."/>
            <person name="Shi C."/>
            <person name="Zhu S.T."/>
            <person name="Xiao Z.Y."/>
            <person name="Nan H."/>
            <person name="Yue Y."/>
            <person name="Zhu X.G."/>
            <person name="Wu Y."/>
            <person name="Hong X.N."/>
            <person name="Fan G.Y."/>
            <person name="Tong Y."/>
            <person name="Zhang D."/>
            <person name="Mao C.L."/>
            <person name="Liu Y.L."/>
            <person name="Hao S.J."/>
            <person name="Liu W.Q."/>
            <person name="Lv M.Q."/>
            <person name="Zhang H.B."/>
            <person name="Liu Y."/>
            <person name="Hu-Tang G.R."/>
            <person name="Wang J.P."/>
            <person name="Wang J.H."/>
            <person name="Sun Y.H."/>
            <person name="Ni S.B."/>
            <person name="Chen W.B."/>
            <person name="Zhang X.C."/>
            <person name="Jiao Y.N."/>
            <person name="Eichler E.E."/>
            <person name="Li G.H."/>
            <person name="Liu X."/>
            <person name="Gao L.Z."/>
        </authorList>
    </citation>
    <scope>NUCLEOTIDE SEQUENCE [LARGE SCALE GENOMIC DNA]</scope>
    <source>
        <strain evidence="2">cv. GT1</strain>
        <tissue evidence="1">Leaf</tissue>
    </source>
</reference>